<protein>
    <submittedName>
        <fullName evidence="1">MOMP family protein</fullName>
    </submittedName>
</protein>
<dbReference type="InterPro" id="IPR007825">
    <property type="entry name" value="Major_OMP_Legionella"/>
</dbReference>
<evidence type="ECO:0000313" key="2">
    <source>
        <dbReference type="Proteomes" id="UP000217838"/>
    </source>
</evidence>
<dbReference type="EMBL" id="NVUU01000086">
    <property type="protein sequence ID" value="PCI92751.1"/>
    <property type="molecule type" value="Genomic_DNA"/>
</dbReference>
<name>A0A2A4YDH7_UNCAE</name>
<evidence type="ECO:0000313" key="1">
    <source>
        <dbReference type="EMBL" id="PCI92751.1"/>
    </source>
</evidence>
<reference evidence="2" key="1">
    <citation type="submission" date="2017-08" db="EMBL/GenBank/DDBJ databases">
        <title>A dynamic microbial community with high functional redundancy inhabits the cold, oxic subseafloor aquifer.</title>
        <authorList>
            <person name="Tully B.J."/>
            <person name="Wheat C.G."/>
            <person name="Glazer B.T."/>
            <person name="Huber J.A."/>
        </authorList>
    </citation>
    <scope>NUCLEOTIDE SEQUENCE [LARGE SCALE GENOMIC DNA]</scope>
</reference>
<feature type="non-terminal residue" evidence="1">
    <location>
        <position position="1"/>
    </location>
</feature>
<accession>A0A2A4YDH7</accession>
<proteinExistence type="predicted"/>
<dbReference type="Proteomes" id="UP000217838">
    <property type="component" value="Unassembled WGS sequence"/>
</dbReference>
<dbReference type="Pfam" id="PF05150">
    <property type="entry name" value="Legionella_OMP"/>
    <property type="match status" value="1"/>
</dbReference>
<organism evidence="1 2">
    <name type="scientific">Aerophobetes bacterium</name>
    <dbReference type="NCBI Taxonomy" id="2030807"/>
    <lineage>
        <taxon>Bacteria</taxon>
        <taxon>Candidatus Aerophobota</taxon>
    </lineage>
</organism>
<sequence length="349" mass="39818">SAFAGPDLDTRVHDLEKQMKQVRTETASQTYGANTATARPNVHGYGFFLTFDILYWQTKVGGTEYALTDQDTLGVMPVSGKYRGIDFKWDWAFRAGIGYNFLHGEWDLYADYTYYKNNTCSMVTGELNGSVIPQRGSRQAAGGGSQFNSVNKATSEYKFEFDRIDLELGRNYYISRDLSFRPHFGLVTAWINQKQLTRYTGGPTIGVNTVHVKDRNDFWGIGPRTGVNSKWHFTDGFSIMGNVSGALVYGNFGVRHKNWLSSDPVTHQVNVSANMHRFTPTASLQLGLAYDRYIYNDKQHIGISLSWDTQYWWRMNQMLNCIEDQPLKYIRQSDDISIQGITLNLRLDF</sequence>
<gene>
    <name evidence="1" type="ORF">COB11_06640</name>
</gene>
<dbReference type="AlphaFoldDB" id="A0A2A4YDH7"/>
<comment type="caution">
    <text evidence="1">The sequence shown here is derived from an EMBL/GenBank/DDBJ whole genome shotgun (WGS) entry which is preliminary data.</text>
</comment>